<keyword evidence="8" id="KW-1185">Reference proteome</keyword>
<dbReference type="InterPro" id="IPR042185">
    <property type="entry name" value="Serpin_sf_2"/>
</dbReference>
<dbReference type="PANTHER" id="PTHR11461:SF211">
    <property type="entry name" value="GH10112P-RELATED"/>
    <property type="match status" value="1"/>
</dbReference>
<organism evidence="7 8">
    <name type="scientific">Drosophila willistoni</name>
    <name type="common">Fruit fly</name>
    <dbReference type="NCBI Taxonomy" id="7260"/>
    <lineage>
        <taxon>Eukaryota</taxon>
        <taxon>Metazoa</taxon>
        <taxon>Ecdysozoa</taxon>
        <taxon>Arthropoda</taxon>
        <taxon>Hexapoda</taxon>
        <taxon>Insecta</taxon>
        <taxon>Pterygota</taxon>
        <taxon>Neoptera</taxon>
        <taxon>Endopterygota</taxon>
        <taxon>Diptera</taxon>
        <taxon>Brachycera</taxon>
        <taxon>Muscomorpha</taxon>
        <taxon>Ephydroidea</taxon>
        <taxon>Drosophilidae</taxon>
        <taxon>Drosophila</taxon>
        <taxon>Sophophora</taxon>
    </lineage>
</organism>
<evidence type="ECO:0000256" key="4">
    <source>
        <dbReference type="RuleBase" id="RU000411"/>
    </source>
</evidence>
<feature type="signal peptide" evidence="5">
    <location>
        <begin position="1"/>
        <end position="25"/>
    </location>
</feature>
<evidence type="ECO:0000313" key="7">
    <source>
        <dbReference type="EMBL" id="EDW72358.2"/>
    </source>
</evidence>
<reference evidence="7 8" key="1">
    <citation type="journal article" date="2007" name="Nature">
        <title>Evolution of genes and genomes on the Drosophila phylogeny.</title>
        <authorList>
            <consortium name="Drosophila 12 Genomes Consortium"/>
            <person name="Clark A.G."/>
            <person name="Eisen M.B."/>
            <person name="Smith D.R."/>
            <person name="Bergman C.M."/>
            <person name="Oliver B."/>
            <person name="Markow T.A."/>
            <person name="Kaufman T.C."/>
            <person name="Kellis M."/>
            <person name="Gelbart W."/>
            <person name="Iyer V.N."/>
            <person name="Pollard D.A."/>
            <person name="Sackton T.B."/>
            <person name="Larracuente A.M."/>
            <person name="Singh N.D."/>
            <person name="Abad J.P."/>
            <person name="Abt D.N."/>
            <person name="Adryan B."/>
            <person name="Aguade M."/>
            <person name="Akashi H."/>
            <person name="Anderson W.W."/>
            <person name="Aquadro C.F."/>
            <person name="Ardell D.H."/>
            <person name="Arguello R."/>
            <person name="Artieri C.G."/>
            <person name="Barbash D.A."/>
            <person name="Barker D."/>
            <person name="Barsanti P."/>
            <person name="Batterham P."/>
            <person name="Batzoglou S."/>
            <person name="Begun D."/>
            <person name="Bhutkar A."/>
            <person name="Blanco E."/>
            <person name="Bosak S.A."/>
            <person name="Bradley R.K."/>
            <person name="Brand A.D."/>
            <person name="Brent M.R."/>
            <person name="Brooks A.N."/>
            <person name="Brown R.H."/>
            <person name="Butlin R.K."/>
            <person name="Caggese C."/>
            <person name="Calvi B.R."/>
            <person name="Bernardo de Carvalho A."/>
            <person name="Caspi A."/>
            <person name="Castrezana S."/>
            <person name="Celniker S.E."/>
            <person name="Chang J.L."/>
            <person name="Chapple C."/>
            <person name="Chatterji S."/>
            <person name="Chinwalla A."/>
            <person name="Civetta A."/>
            <person name="Clifton S.W."/>
            <person name="Comeron J.M."/>
            <person name="Costello J.C."/>
            <person name="Coyne J.A."/>
            <person name="Daub J."/>
            <person name="David R.G."/>
            <person name="Delcher A.L."/>
            <person name="Delehaunty K."/>
            <person name="Do C.B."/>
            <person name="Ebling H."/>
            <person name="Edwards K."/>
            <person name="Eickbush T."/>
            <person name="Evans J.D."/>
            <person name="Filipski A."/>
            <person name="Findeiss S."/>
            <person name="Freyhult E."/>
            <person name="Fulton L."/>
            <person name="Fulton R."/>
            <person name="Garcia A.C."/>
            <person name="Gardiner A."/>
            <person name="Garfield D.A."/>
            <person name="Garvin B.E."/>
            <person name="Gibson G."/>
            <person name="Gilbert D."/>
            <person name="Gnerre S."/>
            <person name="Godfrey J."/>
            <person name="Good R."/>
            <person name="Gotea V."/>
            <person name="Gravely B."/>
            <person name="Greenberg A.J."/>
            <person name="Griffiths-Jones S."/>
            <person name="Gross S."/>
            <person name="Guigo R."/>
            <person name="Gustafson E.A."/>
            <person name="Haerty W."/>
            <person name="Hahn M.W."/>
            <person name="Halligan D.L."/>
            <person name="Halpern A.L."/>
            <person name="Halter G.M."/>
            <person name="Han M.V."/>
            <person name="Heger A."/>
            <person name="Hillier L."/>
            <person name="Hinrichs A.S."/>
            <person name="Holmes I."/>
            <person name="Hoskins R.A."/>
            <person name="Hubisz M.J."/>
            <person name="Hultmark D."/>
            <person name="Huntley M.A."/>
            <person name="Jaffe D.B."/>
            <person name="Jagadeeshan S."/>
            <person name="Jeck W.R."/>
            <person name="Johnson J."/>
            <person name="Jones C.D."/>
            <person name="Jordan W.C."/>
            <person name="Karpen G.H."/>
            <person name="Kataoka E."/>
            <person name="Keightley P.D."/>
            <person name="Kheradpour P."/>
            <person name="Kirkness E.F."/>
            <person name="Koerich L.B."/>
            <person name="Kristiansen K."/>
            <person name="Kudrna D."/>
            <person name="Kulathinal R.J."/>
            <person name="Kumar S."/>
            <person name="Kwok R."/>
            <person name="Lander E."/>
            <person name="Langley C.H."/>
            <person name="Lapoint R."/>
            <person name="Lazzaro B.P."/>
            <person name="Lee S.J."/>
            <person name="Levesque L."/>
            <person name="Li R."/>
            <person name="Lin C.F."/>
            <person name="Lin M.F."/>
            <person name="Lindblad-Toh K."/>
            <person name="Llopart A."/>
            <person name="Long M."/>
            <person name="Low L."/>
            <person name="Lozovsky E."/>
            <person name="Lu J."/>
            <person name="Luo M."/>
            <person name="Machado C.A."/>
            <person name="Makalowski W."/>
            <person name="Marzo M."/>
            <person name="Matsuda M."/>
            <person name="Matzkin L."/>
            <person name="McAllister B."/>
            <person name="McBride C.S."/>
            <person name="McKernan B."/>
            <person name="McKernan K."/>
            <person name="Mendez-Lago M."/>
            <person name="Minx P."/>
            <person name="Mollenhauer M.U."/>
            <person name="Montooth K."/>
            <person name="Mount S.M."/>
            <person name="Mu X."/>
            <person name="Myers E."/>
            <person name="Negre B."/>
            <person name="Newfeld S."/>
            <person name="Nielsen R."/>
            <person name="Noor M.A."/>
            <person name="O'Grady P."/>
            <person name="Pachter L."/>
            <person name="Papaceit M."/>
            <person name="Parisi M.J."/>
            <person name="Parisi M."/>
            <person name="Parts L."/>
            <person name="Pedersen J.S."/>
            <person name="Pesole G."/>
            <person name="Phillippy A.M."/>
            <person name="Ponting C.P."/>
            <person name="Pop M."/>
            <person name="Porcelli D."/>
            <person name="Powell J.R."/>
            <person name="Prohaska S."/>
            <person name="Pruitt K."/>
            <person name="Puig M."/>
            <person name="Quesneville H."/>
            <person name="Ram K.R."/>
            <person name="Rand D."/>
            <person name="Rasmussen M.D."/>
            <person name="Reed L.K."/>
            <person name="Reenan R."/>
            <person name="Reily A."/>
            <person name="Remington K.A."/>
            <person name="Rieger T.T."/>
            <person name="Ritchie M.G."/>
            <person name="Robin C."/>
            <person name="Rogers Y.H."/>
            <person name="Rohde C."/>
            <person name="Rozas J."/>
            <person name="Rubenfield M.J."/>
            <person name="Ruiz A."/>
            <person name="Russo S."/>
            <person name="Salzberg S.L."/>
            <person name="Sanchez-Gracia A."/>
            <person name="Saranga D.J."/>
            <person name="Sato H."/>
            <person name="Schaeffer S.W."/>
            <person name="Schatz M.C."/>
            <person name="Schlenke T."/>
            <person name="Schwartz R."/>
            <person name="Segarra C."/>
            <person name="Singh R.S."/>
            <person name="Sirot L."/>
            <person name="Sirota M."/>
            <person name="Sisneros N.B."/>
            <person name="Smith C.D."/>
            <person name="Smith T.F."/>
            <person name="Spieth J."/>
            <person name="Stage D.E."/>
            <person name="Stark A."/>
            <person name="Stephan W."/>
            <person name="Strausberg R.L."/>
            <person name="Strempel S."/>
            <person name="Sturgill D."/>
            <person name="Sutton G."/>
            <person name="Sutton G.G."/>
            <person name="Tao W."/>
            <person name="Teichmann S."/>
            <person name="Tobari Y.N."/>
            <person name="Tomimura Y."/>
            <person name="Tsolas J.M."/>
            <person name="Valente V.L."/>
            <person name="Venter E."/>
            <person name="Venter J.C."/>
            <person name="Vicario S."/>
            <person name="Vieira F.G."/>
            <person name="Vilella A.J."/>
            <person name="Villasante A."/>
            <person name="Walenz B."/>
            <person name="Wang J."/>
            <person name="Wasserman M."/>
            <person name="Watts T."/>
            <person name="Wilson D."/>
            <person name="Wilson R.K."/>
            <person name="Wing R.A."/>
            <person name="Wolfner M.F."/>
            <person name="Wong A."/>
            <person name="Wong G.K."/>
            <person name="Wu C.I."/>
            <person name="Wu G."/>
            <person name="Yamamoto D."/>
            <person name="Yang H.P."/>
            <person name="Yang S.P."/>
            <person name="Yorke J.A."/>
            <person name="Yoshida K."/>
            <person name="Zdobnov E."/>
            <person name="Zhang P."/>
            <person name="Zhang Y."/>
            <person name="Zimin A.V."/>
            <person name="Baldwin J."/>
            <person name="Abdouelleil A."/>
            <person name="Abdulkadir J."/>
            <person name="Abebe A."/>
            <person name="Abera B."/>
            <person name="Abreu J."/>
            <person name="Acer S.C."/>
            <person name="Aftuck L."/>
            <person name="Alexander A."/>
            <person name="An P."/>
            <person name="Anderson E."/>
            <person name="Anderson S."/>
            <person name="Arachi H."/>
            <person name="Azer M."/>
            <person name="Bachantsang P."/>
            <person name="Barry A."/>
            <person name="Bayul T."/>
            <person name="Berlin A."/>
            <person name="Bessette D."/>
            <person name="Bloom T."/>
            <person name="Blye J."/>
            <person name="Boguslavskiy L."/>
            <person name="Bonnet C."/>
            <person name="Boukhgalter B."/>
            <person name="Bourzgui I."/>
            <person name="Brown A."/>
            <person name="Cahill P."/>
            <person name="Channer S."/>
            <person name="Cheshatsang Y."/>
            <person name="Chuda L."/>
            <person name="Citroen M."/>
            <person name="Collymore A."/>
            <person name="Cooke P."/>
            <person name="Costello M."/>
            <person name="D'Aco K."/>
            <person name="Daza R."/>
            <person name="De Haan G."/>
            <person name="DeGray S."/>
            <person name="DeMaso C."/>
            <person name="Dhargay N."/>
            <person name="Dooley K."/>
            <person name="Dooley E."/>
            <person name="Doricent M."/>
            <person name="Dorje P."/>
            <person name="Dorjee K."/>
            <person name="Dupes A."/>
            <person name="Elong R."/>
            <person name="Falk J."/>
            <person name="Farina A."/>
            <person name="Faro S."/>
            <person name="Ferguson D."/>
            <person name="Fisher S."/>
            <person name="Foley C.D."/>
            <person name="Franke A."/>
            <person name="Friedrich D."/>
            <person name="Gadbois L."/>
            <person name="Gearin G."/>
            <person name="Gearin C.R."/>
            <person name="Giannoukos G."/>
            <person name="Goode T."/>
            <person name="Graham J."/>
            <person name="Grandbois E."/>
            <person name="Grewal S."/>
            <person name="Gyaltsen K."/>
            <person name="Hafez N."/>
            <person name="Hagos B."/>
            <person name="Hall J."/>
            <person name="Henson C."/>
            <person name="Hollinger A."/>
            <person name="Honan T."/>
            <person name="Huard M.D."/>
            <person name="Hughes L."/>
            <person name="Hurhula B."/>
            <person name="Husby M.E."/>
            <person name="Kamat A."/>
            <person name="Kanga B."/>
            <person name="Kashin S."/>
            <person name="Khazanovich D."/>
            <person name="Kisner P."/>
            <person name="Lance K."/>
            <person name="Lara M."/>
            <person name="Lee W."/>
            <person name="Lennon N."/>
            <person name="Letendre F."/>
            <person name="LeVine R."/>
            <person name="Lipovsky A."/>
            <person name="Liu X."/>
            <person name="Liu J."/>
            <person name="Liu S."/>
            <person name="Lokyitsang T."/>
            <person name="Lokyitsang Y."/>
            <person name="Lubonja R."/>
            <person name="Lui A."/>
            <person name="MacDonald P."/>
            <person name="Magnisalis V."/>
            <person name="Maru K."/>
            <person name="Matthews C."/>
            <person name="McCusker W."/>
            <person name="McDonough S."/>
            <person name="Mehta T."/>
            <person name="Meldrim J."/>
            <person name="Meneus L."/>
            <person name="Mihai O."/>
            <person name="Mihalev A."/>
            <person name="Mihova T."/>
            <person name="Mittelman R."/>
            <person name="Mlenga V."/>
            <person name="Montmayeur A."/>
            <person name="Mulrain L."/>
            <person name="Navidi A."/>
            <person name="Naylor J."/>
            <person name="Negash T."/>
            <person name="Nguyen T."/>
            <person name="Nguyen N."/>
            <person name="Nicol R."/>
            <person name="Norbu C."/>
            <person name="Norbu N."/>
            <person name="Novod N."/>
            <person name="O'Neill B."/>
            <person name="Osman S."/>
            <person name="Markiewicz E."/>
            <person name="Oyono O.L."/>
            <person name="Patti C."/>
            <person name="Phunkhang P."/>
            <person name="Pierre F."/>
            <person name="Priest M."/>
            <person name="Raghuraman S."/>
            <person name="Rege F."/>
            <person name="Reyes R."/>
            <person name="Rise C."/>
            <person name="Rogov P."/>
            <person name="Ross K."/>
            <person name="Ryan E."/>
            <person name="Settipalli S."/>
            <person name="Shea T."/>
            <person name="Sherpa N."/>
            <person name="Shi L."/>
            <person name="Shih D."/>
            <person name="Sparrow T."/>
            <person name="Spaulding J."/>
            <person name="Stalker J."/>
            <person name="Stange-Thomann N."/>
            <person name="Stavropoulos S."/>
            <person name="Stone C."/>
            <person name="Strader C."/>
            <person name="Tesfaye S."/>
            <person name="Thomson T."/>
            <person name="Thoulutsang Y."/>
            <person name="Thoulutsang D."/>
            <person name="Topham K."/>
            <person name="Topping I."/>
            <person name="Tsamla T."/>
            <person name="Vassiliev H."/>
            <person name="Vo A."/>
            <person name="Wangchuk T."/>
            <person name="Wangdi T."/>
            <person name="Weiand M."/>
            <person name="Wilkinson J."/>
            <person name="Wilson A."/>
            <person name="Yadav S."/>
            <person name="Young G."/>
            <person name="Yu Q."/>
            <person name="Zembek L."/>
            <person name="Zhong D."/>
            <person name="Zimmer A."/>
            <person name="Zwirko Z."/>
            <person name="Jaffe D.B."/>
            <person name="Alvarez P."/>
            <person name="Brockman W."/>
            <person name="Butler J."/>
            <person name="Chin C."/>
            <person name="Gnerre S."/>
            <person name="Grabherr M."/>
            <person name="Kleber M."/>
            <person name="Mauceli E."/>
            <person name="MacCallum I."/>
        </authorList>
    </citation>
    <scope>NUCLEOTIDE SEQUENCE [LARGE SCALE GENOMIC DNA]</scope>
    <source>
        <strain evidence="8">Tucson 14030-0811.24</strain>
    </source>
</reference>
<feature type="chain" id="PRO_5006457895" evidence="5">
    <location>
        <begin position="26"/>
        <end position="415"/>
    </location>
</feature>
<dbReference type="InterPro" id="IPR000215">
    <property type="entry name" value="Serpin_fam"/>
</dbReference>
<dbReference type="GO" id="GO:0005615">
    <property type="term" value="C:extracellular space"/>
    <property type="evidence" value="ECO:0007669"/>
    <property type="project" value="InterPro"/>
</dbReference>
<dbReference type="Proteomes" id="UP000007798">
    <property type="component" value="Unassembled WGS sequence"/>
</dbReference>
<dbReference type="MEROPS" id="I04.043"/>
<name>B4MJR9_DROWI</name>
<dbReference type="Gene3D" id="3.30.497.10">
    <property type="entry name" value="Antithrombin, subunit I, domain 2"/>
    <property type="match status" value="1"/>
</dbReference>
<dbReference type="EMBL" id="CH963846">
    <property type="protein sequence ID" value="EDW72358.2"/>
    <property type="molecule type" value="Genomic_DNA"/>
</dbReference>
<dbReference type="FunFam" id="2.30.39.10:FF:000019">
    <property type="entry name" value="Serpin 4"/>
    <property type="match status" value="1"/>
</dbReference>
<evidence type="ECO:0000256" key="3">
    <source>
        <dbReference type="ARBA" id="ARBA00022900"/>
    </source>
</evidence>
<dbReference type="InterPro" id="IPR023796">
    <property type="entry name" value="Serpin_dom"/>
</dbReference>
<feature type="domain" description="Serpin" evidence="6">
    <location>
        <begin position="55"/>
        <end position="415"/>
    </location>
</feature>
<sequence length="415" mass="46934">MDKPWHLHACWLLVLLHLTSLPTEAQPQSNPQPNHNNNNMANEVEFSRRLAIFSINVYNQVSLLKPQENVVFSPFSIQTCAAMARLGAKKETAEELDRGLGLVSSDTQQIAESFHQVLATYEKSAILRIANKIFVMKGYTLDQDFNRLLTEQFLSSAENLDFAQNTKAASTINQWVEQKTNNLIKDLINPSVLSADSRLVLVNAIHFKGNWVHQFDVRSTRPEPFYLNDVDSKNVPMMNVKENFGYAELPELDATALQLPYKDSDLSMLIILPNSKTGLPQLEEKLRSTQLSEITKKLYQTKVIVKLPKFKAEFEMELTDVFKKLGMSRMFSDSANFSGMLESPEALKVSAIIHKAFIEVNEQGTEAAAATVMGMRASYIVNLRNEKDFYADHPFTYYILNKANSILFAGKLQNV</sequence>
<evidence type="ECO:0000259" key="6">
    <source>
        <dbReference type="SMART" id="SM00093"/>
    </source>
</evidence>
<evidence type="ECO:0000256" key="2">
    <source>
        <dbReference type="ARBA" id="ARBA00022690"/>
    </source>
</evidence>
<dbReference type="eggNOG" id="KOG2392">
    <property type="taxonomic scope" value="Eukaryota"/>
</dbReference>
<evidence type="ECO:0000313" key="8">
    <source>
        <dbReference type="Proteomes" id="UP000007798"/>
    </source>
</evidence>
<proteinExistence type="inferred from homology"/>
<dbReference type="PANTHER" id="PTHR11461">
    <property type="entry name" value="SERINE PROTEASE INHIBITOR, SERPIN"/>
    <property type="match status" value="1"/>
</dbReference>
<dbReference type="GO" id="GO:0004867">
    <property type="term" value="F:serine-type endopeptidase inhibitor activity"/>
    <property type="evidence" value="ECO:0007669"/>
    <property type="project" value="UniProtKB-KW"/>
</dbReference>
<evidence type="ECO:0000256" key="5">
    <source>
        <dbReference type="SAM" id="SignalP"/>
    </source>
</evidence>
<dbReference type="Pfam" id="PF00079">
    <property type="entry name" value="Serpin"/>
    <property type="match status" value="1"/>
</dbReference>
<dbReference type="SMART" id="SM00093">
    <property type="entry name" value="SERPIN"/>
    <property type="match status" value="1"/>
</dbReference>
<dbReference type="Gene3D" id="2.30.39.10">
    <property type="entry name" value="Alpha-1-antitrypsin, domain 1"/>
    <property type="match status" value="1"/>
</dbReference>
<comment type="similarity">
    <text evidence="1 4">Belongs to the serpin family.</text>
</comment>
<evidence type="ECO:0000256" key="1">
    <source>
        <dbReference type="ARBA" id="ARBA00009500"/>
    </source>
</evidence>
<keyword evidence="2" id="KW-0646">Protease inhibitor</keyword>
<dbReference type="AlphaFoldDB" id="B4MJR9"/>
<dbReference type="CDD" id="cd19601">
    <property type="entry name" value="serpin42Da-like"/>
    <property type="match status" value="1"/>
</dbReference>
<dbReference type="SUPFAM" id="SSF56574">
    <property type="entry name" value="Serpins"/>
    <property type="match status" value="1"/>
</dbReference>
<dbReference type="InterPro" id="IPR036186">
    <property type="entry name" value="Serpin_sf"/>
</dbReference>
<dbReference type="InterPro" id="IPR042178">
    <property type="entry name" value="Serpin_sf_1"/>
</dbReference>
<dbReference type="SMR" id="B4MJR9"/>
<accession>B4MJR9</accession>
<dbReference type="HOGENOM" id="CLU_023330_0_1_1"/>
<dbReference type="OrthoDB" id="671595at2759"/>
<protein>
    <submittedName>
        <fullName evidence="7">Uncharacterized protein, isoform D</fullName>
    </submittedName>
</protein>
<gene>
    <name evidence="7" type="primary">Dwil\GK20760</name>
    <name evidence="7" type="ORF">Dwil_GK20760</name>
</gene>
<keyword evidence="5" id="KW-0732">Signal</keyword>
<keyword evidence="3" id="KW-0722">Serine protease inhibitor</keyword>